<dbReference type="Proteomes" id="UP000640531">
    <property type="component" value="Unassembled WGS sequence"/>
</dbReference>
<evidence type="ECO:0000313" key="1">
    <source>
        <dbReference type="EMBL" id="MBD2568353.1"/>
    </source>
</evidence>
<proteinExistence type="predicted"/>
<protein>
    <submittedName>
        <fullName evidence="1">Uncharacterized protein</fullName>
    </submittedName>
</protein>
<gene>
    <name evidence="1" type="ORF">H6G59_10645</name>
</gene>
<dbReference type="EMBL" id="JACJST010000008">
    <property type="protein sequence ID" value="MBD2568353.1"/>
    <property type="molecule type" value="Genomic_DNA"/>
</dbReference>
<name>A0ABR8FEE5_9NOST</name>
<accession>A0ABR8FEE5</accession>
<keyword evidence="2" id="KW-1185">Reference proteome</keyword>
<comment type="caution">
    <text evidence="1">The sequence shown here is derived from an EMBL/GenBank/DDBJ whole genome shotgun (WGS) entry which is preliminary data.</text>
</comment>
<reference evidence="1 2" key="1">
    <citation type="journal article" date="2020" name="ISME J.">
        <title>Comparative genomics reveals insights into cyanobacterial evolution and habitat adaptation.</title>
        <authorList>
            <person name="Chen M.Y."/>
            <person name="Teng W.K."/>
            <person name="Zhao L."/>
            <person name="Hu C.X."/>
            <person name="Zhou Y.K."/>
            <person name="Han B.P."/>
            <person name="Song L.R."/>
            <person name="Shu W.S."/>
        </authorList>
    </citation>
    <scope>NUCLEOTIDE SEQUENCE [LARGE SCALE GENOMIC DNA]</scope>
    <source>
        <strain evidence="1 2">FACHB-196</strain>
    </source>
</reference>
<evidence type="ECO:0000313" key="2">
    <source>
        <dbReference type="Proteomes" id="UP000640531"/>
    </source>
</evidence>
<sequence length="68" mass="7710">MQARKPYLLLYTIDGKQFAHIVASNDNEIEDKVCGYEDEIKAAGISISEVDIYPFNELVKERLGFNAD</sequence>
<dbReference type="RefSeq" id="WP_190714205.1">
    <property type="nucleotide sequence ID" value="NZ_JACJST010000008.1"/>
</dbReference>
<organism evidence="1 2">
    <name type="scientific">Anabaena lutea FACHB-196</name>
    <dbReference type="NCBI Taxonomy" id="2692881"/>
    <lineage>
        <taxon>Bacteria</taxon>
        <taxon>Bacillati</taxon>
        <taxon>Cyanobacteriota</taxon>
        <taxon>Cyanophyceae</taxon>
        <taxon>Nostocales</taxon>
        <taxon>Nostocaceae</taxon>
        <taxon>Anabaena</taxon>
    </lineage>
</organism>